<keyword evidence="2" id="KW-1185">Reference proteome</keyword>
<organism evidence="1 2">
    <name type="scientific">Noviherbaspirillum pedocola</name>
    <dbReference type="NCBI Taxonomy" id="2801341"/>
    <lineage>
        <taxon>Bacteria</taxon>
        <taxon>Pseudomonadati</taxon>
        <taxon>Pseudomonadota</taxon>
        <taxon>Betaproteobacteria</taxon>
        <taxon>Burkholderiales</taxon>
        <taxon>Oxalobacteraceae</taxon>
        <taxon>Noviherbaspirillum</taxon>
    </lineage>
</organism>
<reference evidence="1" key="1">
    <citation type="submission" date="2021-01" db="EMBL/GenBank/DDBJ databases">
        <title>Genome sequence of strain Noviherbaspirillum sp. DKR-6.</title>
        <authorList>
            <person name="Chaudhary D.K."/>
        </authorList>
    </citation>
    <scope>NUCLEOTIDE SEQUENCE</scope>
    <source>
        <strain evidence="1">DKR-6</strain>
    </source>
</reference>
<evidence type="ECO:0000313" key="2">
    <source>
        <dbReference type="Proteomes" id="UP000622890"/>
    </source>
</evidence>
<dbReference type="Proteomes" id="UP000622890">
    <property type="component" value="Unassembled WGS sequence"/>
</dbReference>
<evidence type="ECO:0000313" key="1">
    <source>
        <dbReference type="EMBL" id="MBK4737151.1"/>
    </source>
</evidence>
<dbReference type="RefSeq" id="WP_200595206.1">
    <property type="nucleotide sequence ID" value="NZ_JAEPBG010000010.1"/>
</dbReference>
<comment type="caution">
    <text evidence="1">The sequence shown here is derived from an EMBL/GenBank/DDBJ whole genome shotgun (WGS) entry which is preliminary data.</text>
</comment>
<name>A0A934SY27_9BURK</name>
<proteinExistence type="predicted"/>
<dbReference type="EMBL" id="JAEPBG010000010">
    <property type="protein sequence ID" value="MBK4737151.1"/>
    <property type="molecule type" value="Genomic_DNA"/>
</dbReference>
<protein>
    <submittedName>
        <fullName evidence="1">Uncharacterized protein</fullName>
    </submittedName>
</protein>
<accession>A0A934SY27</accession>
<gene>
    <name evidence="1" type="ORF">JJB74_21225</name>
</gene>
<sequence length="236" mass="25995">MTLAAAVPARYRGVWKRTLLSTPDGIDDTSTVLWLQASRWHADIRIPAGRPSFAGVHALADCSDAQLRFLARQAGFAGVTEIDLAAKPEICRWRRRWDAQPPAATEDAGRMVFQHERILETGVHADYLEHWQRLPDSVGESVECVDDSGCVLAVGGYVMRMLPRRAAWPPDLAPGTSLAQLVDALLPTQRDRVLGWLDVEISFGRRDGDGWIVLHSTLPWMEGKTLPLPAGMGAPV</sequence>
<dbReference type="AlphaFoldDB" id="A0A934SY27"/>